<organism evidence="1 2">
    <name type="scientific">Populus tomentosa</name>
    <name type="common">Chinese white poplar</name>
    <dbReference type="NCBI Taxonomy" id="118781"/>
    <lineage>
        <taxon>Eukaryota</taxon>
        <taxon>Viridiplantae</taxon>
        <taxon>Streptophyta</taxon>
        <taxon>Embryophyta</taxon>
        <taxon>Tracheophyta</taxon>
        <taxon>Spermatophyta</taxon>
        <taxon>Magnoliopsida</taxon>
        <taxon>eudicotyledons</taxon>
        <taxon>Gunneridae</taxon>
        <taxon>Pentapetalae</taxon>
        <taxon>rosids</taxon>
        <taxon>fabids</taxon>
        <taxon>Malpighiales</taxon>
        <taxon>Salicaceae</taxon>
        <taxon>Saliceae</taxon>
        <taxon>Populus</taxon>
    </lineage>
</organism>
<dbReference type="AlphaFoldDB" id="A0A8X7Z756"/>
<evidence type="ECO:0000313" key="1">
    <source>
        <dbReference type="EMBL" id="KAG6763856.1"/>
    </source>
</evidence>
<gene>
    <name evidence="1" type="ORF">POTOM_031300</name>
</gene>
<name>A0A8X7Z756_POPTO</name>
<dbReference type="EMBL" id="JAAWWB010000016">
    <property type="protein sequence ID" value="KAG6763856.1"/>
    <property type="molecule type" value="Genomic_DNA"/>
</dbReference>
<protein>
    <submittedName>
        <fullName evidence="1">Uncharacterized protein</fullName>
    </submittedName>
</protein>
<keyword evidence="2" id="KW-1185">Reference proteome</keyword>
<reference evidence="1" key="1">
    <citation type="journal article" date="2020" name="bioRxiv">
        <title>Hybrid origin of Populus tomentosa Carr. identified through genome sequencing and phylogenomic analysis.</title>
        <authorList>
            <person name="An X."/>
            <person name="Gao K."/>
            <person name="Chen Z."/>
            <person name="Li J."/>
            <person name="Yang X."/>
            <person name="Yang X."/>
            <person name="Zhou J."/>
            <person name="Guo T."/>
            <person name="Zhao T."/>
            <person name="Huang S."/>
            <person name="Miao D."/>
            <person name="Khan W.U."/>
            <person name="Rao P."/>
            <person name="Ye M."/>
            <person name="Lei B."/>
            <person name="Liao W."/>
            <person name="Wang J."/>
            <person name="Ji L."/>
            <person name="Li Y."/>
            <person name="Guo B."/>
            <person name="Mustafa N.S."/>
            <person name="Li S."/>
            <person name="Yun Q."/>
            <person name="Keller S.R."/>
            <person name="Mao J."/>
            <person name="Zhang R."/>
            <person name="Strauss S.H."/>
        </authorList>
    </citation>
    <scope>NUCLEOTIDE SEQUENCE</scope>
    <source>
        <strain evidence="1">GM15</strain>
        <tissue evidence="1">Leaf</tissue>
    </source>
</reference>
<comment type="caution">
    <text evidence="1">The sequence shown here is derived from an EMBL/GenBank/DDBJ whole genome shotgun (WGS) entry which is preliminary data.</text>
</comment>
<sequence>MLVAIGRSEKSFCPVRSSRSSEEGILNHCLGNPGNVNGSWLEGFSGFSGGGSNLSGELQAIKHGLQPAWDRGCRNRLCNSVALNVLAVSQLLAALLMLKDHPCGVAKPKATIVKLNPDSIAMVIAARNEPGNWVRQV</sequence>
<proteinExistence type="predicted"/>
<accession>A0A8X7Z756</accession>
<evidence type="ECO:0000313" key="2">
    <source>
        <dbReference type="Proteomes" id="UP000886885"/>
    </source>
</evidence>
<dbReference type="Proteomes" id="UP000886885">
    <property type="component" value="Chromosome 8D"/>
</dbReference>